<proteinExistence type="predicted"/>
<feature type="compositionally biased region" description="Basic and acidic residues" evidence="1">
    <location>
        <begin position="277"/>
        <end position="286"/>
    </location>
</feature>
<protein>
    <submittedName>
        <fullName evidence="2">Uncharacterized protein</fullName>
    </submittedName>
</protein>
<dbReference type="PRINTS" id="PR01217">
    <property type="entry name" value="PRICHEXTENSN"/>
</dbReference>
<feature type="region of interest" description="Disordered" evidence="1">
    <location>
        <begin position="119"/>
        <end position="158"/>
    </location>
</feature>
<dbReference type="STRING" id="341454.A0A4S2N660"/>
<evidence type="ECO:0000313" key="3">
    <source>
        <dbReference type="Proteomes" id="UP000298138"/>
    </source>
</evidence>
<dbReference type="InParanoid" id="A0A4S2N660"/>
<dbReference type="EMBL" id="ML220112">
    <property type="protein sequence ID" value="TGZ84564.1"/>
    <property type="molecule type" value="Genomic_DNA"/>
</dbReference>
<feature type="compositionally biased region" description="Polar residues" evidence="1">
    <location>
        <begin position="84"/>
        <end position="97"/>
    </location>
</feature>
<feature type="compositionally biased region" description="Low complexity" evidence="1">
    <location>
        <begin position="119"/>
        <end position="138"/>
    </location>
</feature>
<gene>
    <name evidence="2" type="ORF">EX30DRAFT_367723</name>
</gene>
<feature type="region of interest" description="Disordered" evidence="1">
    <location>
        <begin position="261"/>
        <end position="293"/>
    </location>
</feature>
<evidence type="ECO:0000256" key="1">
    <source>
        <dbReference type="SAM" id="MobiDB-lite"/>
    </source>
</evidence>
<organism evidence="2 3">
    <name type="scientific">Ascodesmis nigricans</name>
    <dbReference type="NCBI Taxonomy" id="341454"/>
    <lineage>
        <taxon>Eukaryota</taxon>
        <taxon>Fungi</taxon>
        <taxon>Dikarya</taxon>
        <taxon>Ascomycota</taxon>
        <taxon>Pezizomycotina</taxon>
        <taxon>Pezizomycetes</taxon>
        <taxon>Pezizales</taxon>
        <taxon>Ascodesmidaceae</taxon>
        <taxon>Ascodesmis</taxon>
    </lineage>
</organism>
<evidence type="ECO:0000313" key="2">
    <source>
        <dbReference type="EMBL" id="TGZ84564.1"/>
    </source>
</evidence>
<keyword evidence="3" id="KW-1185">Reference proteome</keyword>
<dbReference type="AlphaFoldDB" id="A0A4S2N660"/>
<name>A0A4S2N660_9PEZI</name>
<sequence length="293" mass="31343">MAAASLRSPPLSQPLPNPSPPLIMFSARSLPTGSCSPKCACVSFWSSSPTNPFICACGHHACYHSPTPPPSYPLPAPPTQYPANTSVPTGSLTPQSTASTLNCASAYAELDRRLKKLESTTTTTEALPPSPPLSASLTPSPPPATLSSTSKPRTSKKNRFTALEARITEILERAQEWEDFGIELEDQLVDWEQDMAQRMQSLERVVATMAAENAALRTQAEEAGRAIQACGVDIPKMEKEDVVAGVTVTLPPIYGQVMSPVGLAGADWPGRGRKRSERQMESGTDKKAKRGGK</sequence>
<dbReference type="Proteomes" id="UP000298138">
    <property type="component" value="Unassembled WGS sequence"/>
</dbReference>
<accession>A0A4S2N660</accession>
<reference evidence="2 3" key="1">
    <citation type="submission" date="2019-04" db="EMBL/GenBank/DDBJ databases">
        <title>Comparative genomics and transcriptomics to analyze fruiting body development in filamentous ascomycetes.</title>
        <authorList>
            <consortium name="DOE Joint Genome Institute"/>
            <person name="Lutkenhaus R."/>
            <person name="Traeger S."/>
            <person name="Breuer J."/>
            <person name="Kuo A."/>
            <person name="Lipzen A."/>
            <person name="Pangilinan J."/>
            <person name="Dilworth D."/>
            <person name="Sandor L."/>
            <person name="Poggeler S."/>
            <person name="Barry K."/>
            <person name="Grigoriev I.V."/>
            <person name="Nowrousian M."/>
        </authorList>
    </citation>
    <scope>NUCLEOTIDE SEQUENCE [LARGE SCALE GENOMIC DNA]</scope>
    <source>
        <strain evidence="2 3">CBS 389.68</strain>
    </source>
</reference>
<feature type="region of interest" description="Disordered" evidence="1">
    <location>
        <begin position="73"/>
        <end position="97"/>
    </location>
</feature>